<dbReference type="VEuPathDB" id="FungiDB:HCDG_02643"/>
<reference evidence="2" key="1">
    <citation type="submission" date="2009-05" db="EMBL/GenBank/DDBJ databases">
        <title>The genome sequence of Ajellomyces capsulatus strain H143.</title>
        <authorList>
            <person name="Champion M."/>
            <person name="Cuomo C.A."/>
            <person name="Ma L.-J."/>
            <person name="Henn M.R."/>
            <person name="Sil A."/>
            <person name="Goldman B."/>
            <person name="Young S.K."/>
            <person name="Kodira C.D."/>
            <person name="Zeng Q."/>
            <person name="Koehrsen M."/>
            <person name="Alvarado L."/>
            <person name="Berlin A.M."/>
            <person name="Borenstein D."/>
            <person name="Chen Z."/>
            <person name="Engels R."/>
            <person name="Freedman E."/>
            <person name="Gellesch M."/>
            <person name="Goldberg J."/>
            <person name="Griggs A."/>
            <person name="Gujja S."/>
            <person name="Heiman D.I."/>
            <person name="Hepburn T.A."/>
            <person name="Howarth C."/>
            <person name="Jen D."/>
            <person name="Larson L."/>
            <person name="Lewis B."/>
            <person name="Mehta T."/>
            <person name="Park D."/>
            <person name="Pearson M."/>
            <person name="Roberts A."/>
            <person name="Saif S."/>
            <person name="Shea T.D."/>
            <person name="Shenoy N."/>
            <person name="Sisk P."/>
            <person name="Stolte C."/>
            <person name="Sykes S."/>
            <person name="Walk T."/>
            <person name="White J."/>
            <person name="Yandava C."/>
            <person name="Klein B."/>
            <person name="McEwen J.G."/>
            <person name="Puccia R."/>
            <person name="Goldman G.H."/>
            <person name="Felipe M.S."/>
            <person name="Nino-Vega G."/>
            <person name="San-Blas G."/>
            <person name="Taylor J.W."/>
            <person name="Mendoza L."/>
            <person name="Galagan J.E."/>
            <person name="Nusbaum C."/>
            <person name="Birren B.W."/>
        </authorList>
    </citation>
    <scope>NUCLEOTIDE SEQUENCE [LARGE SCALE GENOMIC DNA]</scope>
    <source>
        <strain evidence="2">H143</strain>
    </source>
</reference>
<dbReference type="HOGENOM" id="CLU_2108367_0_0_1"/>
<sequence length="115" mass="12779">MDVASMCADMNLDQLRLHQENCSASLPFISSCDRAMMMIKTVVGFGTEATSMTEDYTQLDEKIKAVISIYYSDLLILSTGIFTVLCKGCMGNYLWNLRYSELTACSDGKAVLQSF</sequence>
<dbReference type="EMBL" id="GG692421">
    <property type="protein sequence ID" value="EER42745.1"/>
    <property type="molecule type" value="Genomic_DNA"/>
</dbReference>
<dbReference type="Proteomes" id="UP000002624">
    <property type="component" value="Unassembled WGS sequence"/>
</dbReference>
<proteinExistence type="predicted"/>
<protein>
    <submittedName>
        <fullName evidence="1">Uncharacterized protein</fullName>
    </submittedName>
</protein>
<dbReference type="STRING" id="544712.C6H8W2"/>
<dbReference type="AlphaFoldDB" id="C6H8W2"/>
<name>C6H8W2_AJECH</name>
<gene>
    <name evidence="1" type="ORF">HCDG_02643</name>
</gene>
<evidence type="ECO:0000313" key="1">
    <source>
        <dbReference type="EMBL" id="EER42745.1"/>
    </source>
</evidence>
<evidence type="ECO:0000313" key="2">
    <source>
        <dbReference type="Proteomes" id="UP000002624"/>
    </source>
</evidence>
<accession>C6H8W2</accession>
<organism evidence="1 2">
    <name type="scientific">Ajellomyces capsulatus (strain H143)</name>
    <name type="common">Darling's disease fungus</name>
    <name type="synonym">Histoplasma capsulatum</name>
    <dbReference type="NCBI Taxonomy" id="544712"/>
    <lineage>
        <taxon>Eukaryota</taxon>
        <taxon>Fungi</taxon>
        <taxon>Dikarya</taxon>
        <taxon>Ascomycota</taxon>
        <taxon>Pezizomycotina</taxon>
        <taxon>Eurotiomycetes</taxon>
        <taxon>Eurotiomycetidae</taxon>
        <taxon>Onygenales</taxon>
        <taxon>Ajellomycetaceae</taxon>
        <taxon>Histoplasma</taxon>
    </lineage>
</organism>